<dbReference type="Proteomes" id="UP001344447">
    <property type="component" value="Unassembled WGS sequence"/>
</dbReference>
<organism evidence="1 2">
    <name type="scientific">Dictyostelium firmibasis</name>
    <dbReference type="NCBI Taxonomy" id="79012"/>
    <lineage>
        <taxon>Eukaryota</taxon>
        <taxon>Amoebozoa</taxon>
        <taxon>Evosea</taxon>
        <taxon>Eumycetozoa</taxon>
        <taxon>Dictyostelia</taxon>
        <taxon>Dictyosteliales</taxon>
        <taxon>Dictyosteliaceae</taxon>
        <taxon>Dictyostelium</taxon>
    </lineage>
</organism>
<dbReference type="AlphaFoldDB" id="A0AAN7TS24"/>
<proteinExistence type="predicted"/>
<dbReference type="EMBL" id="JAVFKY010000006">
    <property type="protein sequence ID" value="KAK5575036.1"/>
    <property type="molecule type" value="Genomic_DNA"/>
</dbReference>
<evidence type="ECO:0000313" key="2">
    <source>
        <dbReference type="Proteomes" id="UP001344447"/>
    </source>
</evidence>
<protein>
    <submittedName>
        <fullName evidence="1">Uncharacterized protein</fullName>
    </submittedName>
</protein>
<keyword evidence="2" id="KW-1185">Reference proteome</keyword>
<comment type="caution">
    <text evidence="1">The sequence shown here is derived from an EMBL/GenBank/DDBJ whole genome shotgun (WGS) entry which is preliminary data.</text>
</comment>
<dbReference type="PANTHER" id="PTHR32556:SF7">
    <property type="entry name" value="F-BOX DOMAIN-CONTAINING PROTEIN-RELATED"/>
    <property type="match status" value="1"/>
</dbReference>
<evidence type="ECO:0000313" key="1">
    <source>
        <dbReference type="EMBL" id="KAK5575036.1"/>
    </source>
</evidence>
<reference evidence="1 2" key="1">
    <citation type="submission" date="2023-11" db="EMBL/GenBank/DDBJ databases">
        <title>Dfirmibasis_genome.</title>
        <authorList>
            <person name="Edelbroek B."/>
            <person name="Kjellin J."/>
            <person name="Jerlstrom-Hultqvist J."/>
            <person name="Soderbom F."/>
        </authorList>
    </citation>
    <scope>NUCLEOTIDE SEQUENCE [LARGE SCALE GENOMIC DNA]</scope>
    <source>
        <strain evidence="1 2">TNS-C-14</strain>
    </source>
</reference>
<sequence>MLKLALVSHDWFKTLSNNLTVSVDFNYKNVNNRKNNTNNNNNDDDLKYSIIKRENVKTLKLHFDHQGSFFYIKDISVFYNKDQKQLLKLNDDKSDEIIIELDIVNKELEKLSNLKTTIPYSSSIPSNQQLQQQQTSTFKKLIIRNISSNETEDINILESLYQCKATSDSIHLLELDLNPIFTFKTLEKIKKHVKKVYTLKINSCLDNELVIESLKHYKKSIAQLFIIKHTFQQDNLTLIPILAGVIPYKNNNNNNSNSNDVNSEIKIDKEEIKKINYLENIEFLKVFSLGVTLKDLEYILNYSKNLSQLILSICFKNLIYYLSSESERKILKIRKCSCNSIVENHINKSNLKEVTEEFDKNWESLKEAFKNNKTLKILELYHECFESQILLFKQPSSQTFIEKFSSLISSSTSMQSFGAGINCPQLIERIVQQNKNITDFSINIMEGGKNKTEFTESYQSIIDDKNQQHINSLKLVKFVFDYETENFNQFILIDYKK</sequence>
<dbReference type="PANTHER" id="PTHR32556">
    <property type="entry name" value="F-BOX DOMAIN-CONTAINING PROTEIN-RELATED-RELATED"/>
    <property type="match status" value="1"/>
</dbReference>
<gene>
    <name evidence="1" type="ORF">RB653_010291</name>
</gene>
<accession>A0AAN7TS24</accession>
<name>A0AAN7TS24_9MYCE</name>